<organism evidence="2 3">
    <name type="scientific">Lentinula lateritia</name>
    <dbReference type="NCBI Taxonomy" id="40482"/>
    <lineage>
        <taxon>Eukaryota</taxon>
        <taxon>Fungi</taxon>
        <taxon>Dikarya</taxon>
        <taxon>Basidiomycota</taxon>
        <taxon>Agaricomycotina</taxon>
        <taxon>Agaricomycetes</taxon>
        <taxon>Agaricomycetidae</taxon>
        <taxon>Agaricales</taxon>
        <taxon>Marasmiineae</taxon>
        <taxon>Omphalotaceae</taxon>
        <taxon>Lentinula</taxon>
    </lineage>
</organism>
<evidence type="ECO:0000313" key="2">
    <source>
        <dbReference type="EMBL" id="KAJ4476062.1"/>
    </source>
</evidence>
<evidence type="ECO:0000313" key="3">
    <source>
        <dbReference type="Proteomes" id="UP001150238"/>
    </source>
</evidence>
<protein>
    <submittedName>
        <fullName evidence="2">Uncharacterized protein</fullName>
    </submittedName>
</protein>
<sequence>MNPHTTVVPSLLTTIFQTLALDFHQTEADTRGVDDFQTIDASVDDDRDDYVRDPRREGSLEGVCNGVSRVTGYLAPDLALHSDFTYACSYLCLPMLDYAV</sequence>
<reference evidence="2" key="1">
    <citation type="submission" date="2022-08" db="EMBL/GenBank/DDBJ databases">
        <authorList>
            <consortium name="DOE Joint Genome Institute"/>
            <person name="Min B."/>
            <person name="Riley R."/>
            <person name="Sierra-Patev S."/>
            <person name="Naranjo-Ortiz M."/>
            <person name="Looney B."/>
            <person name="Konkel Z."/>
            <person name="Slot J.C."/>
            <person name="Sakamoto Y."/>
            <person name="Steenwyk J.L."/>
            <person name="Rokas A."/>
            <person name="Carro J."/>
            <person name="Camarero S."/>
            <person name="Ferreira P."/>
            <person name="Molpeceres G."/>
            <person name="Ruiz-Duenas F.J."/>
            <person name="Serrano A."/>
            <person name="Henrissat B."/>
            <person name="Drula E."/>
            <person name="Hughes K.W."/>
            <person name="Mata J.L."/>
            <person name="Ishikawa N.K."/>
            <person name="Vargas-Isla R."/>
            <person name="Ushijima S."/>
            <person name="Smith C.A."/>
            <person name="Ahrendt S."/>
            <person name="Andreopoulos W."/>
            <person name="He G."/>
            <person name="Labutti K."/>
            <person name="Lipzen A."/>
            <person name="Ng V."/>
            <person name="Sandor L."/>
            <person name="Barry K."/>
            <person name="Martinez A.T."/>
            <person name="Xiao Y."/>
            <person name="Gibbons J.G."/>
            <person name="Terashima K."/>
            <person name="Hibbett D.S."/>
            <person name="Grigoriev I.V."/>
        </authorList>
    </citation>
    <scope>NUCLEOTIDE SEQUENCE</scope>
    <source>
        <strain evidence="2">Sp2 HRB7682 ss15</strain>
    </source>
</reference>
<dbReference type="Proteomes" id="UP001150238">
    <property type="component" value="Unassembled WGS sequence"/>
</dbReference>
<feature type="chain" id="PRO_5040981762" evidence="1">
    <location>
        <begin position="21"/>
        <end position="100"/>
    </location>
</feature>
<proteinExistence type="predicted"/>
<feature type="signal peptide" evidence="1">
    <location>
        <begin position="1"/>
        <end position="20"/>
    </location>
</feature>
<comment type="caution">
    <text evidence="2">The sequence shown here is derived from an EMBL/GenBank/DDBJ whole genome shotgun (WGS) entry which is preliminary data.</text>
</comment>
<dbReference type="AlphaFoldDB" id="A0A9W9DLH6"/>
<name>A0A9W9DLH6_9AGAR</name>
<reference evidence="2" key="2">
    <citation type="journal article" date="2023" name="Proc. Natl. Acad. Sci. U.S.A.">
        <title>A global phylogenomic analysis of the shiitake genus Lentinula.</title>
        <authorList>
            <person name="Sierra-Patev S."/>
            <person name="Min B."/>
            <person name="Naranjo-Ortiz M."/>
            <person name="Looney B."/>
            <person name="Konkel Z."/>
            <person name="Slot J.C."/>
            <person name="Sakamoto Y."/>
            <person name="Steenwyk J.L."/>
            <person name="Rokas A."/>
            <person name="Carro J."/>
            <person name="Camarero S."/>
            <person name="Ferreira P."/>
            <person name="Molpeceres G."/>
            <person name="Ruiz-Duenas F.J."/>
            <person name="Serrano A."/>
            <person name="Henrissat B."/>
            <person name="Drula E."/>
            <person name="Hughes K.W."/>
            <person name="Mata J.L."/>
            <person name="Ishikawa N.K."/>
            <person name="Vargas-Isla R."/>
            <person name="Ushijima S."/>
            <person name="Smith C.A."/>
            <person name="Donoghue J."/>
            <person name="Ahrendt S."/>
            <person name="Andreopoulos W."/>
            <person name="He G."/>
            <person name="LaButti K."/>
            <person name="Lipzen A."/>
            <person name="Ng V."/>
            <person name="Riley R."/>
            <person name="Sandor L."/>
            <person name="Barry K."/>
            <person name="Martinez A.T."/>
            <person name="Xiao Y."/>
            <person name="Gibbons J.G."/>
            <person name="Terashima K."/>
            <person name="Grigoriev I.V."/>
            <person name="Hibbett D."/>
        </authorList>
    </citation>
    <scope>NUCLEOTIDE SEQUENCE</scope>
    <source>
        <strain evidence="2">Sp2 HRB7682 ss15</strain>
    </source>
</reference>
<gene>
    <name evidence="2" type="ORF">C8J55DRAFT_122722</name>
</gene>
<evidence type="ECO:0000256" key="1">
    <source>
        <dbReference type="SAM" id="SignalP"/>
    </source>
</evidence>
<keyword evidence="1" id="KW-0732">Signal</keyword>
<accession>A0A9W9DLH6</accession>
<dbReference type="EMBL" id="JANVFS010000021">
    <property type="protein sequence ID" value="KAJ4476062.1"/>
    <property type="molecule type" value="Genomic_DNA"/>
</dbReference>